<feature type="non-terminal residue" evidence="1">
    <location>
        <position position="1"/>
    </location>
</feature>
<comment type="caution">
    <text evidence="1">The sequence shown here is derived from an EMBL/GenBank/DDBJ whole genome shotgun (WGS) entry which is preliminary data.</text>
</comment>
<proteinExistence type="predicted"/>
<dbReference type="Proteomes" id="UP000499080">
    <property type="component" value="Unassembled WGS sequence"/>
</dbReference>
<keyword evidence="2" id="KW-1185">Reference proteome</keyword>
<reference evidence="1 2" key="1">
    <citation type="journal article" date="2019" name="Sci. Rep.">
        <title>Orb-weaving spider Araneus ventricosus genome elucidates the spidroin gene catalogue.</title>
        <authorList>
            <person name="Kono N."/>
            <person name="Nakamura H."/>
            <person name="Ohtoshi R."/>
            <person name="Moran D.A.P."/>
            <person name="Shinohara A."/>
            <person name="Yoshida Y."/>
            <person name="Fujiwara M."/>
            <person name="Mori M."/>
            <person name="Tomita M."/>
            <person name="Arakawa K."/>
        </authorList>
    </citation>
    <scope>NUCLEOTIDE SEQUENCE [LARGE SCALE GENOMIC DNA]</scope>
</reference>
<dbReference type="AlphaFoldDB" id="A0A4Y2WGM8"/>
<sequence length="62" mass="7049">PEPQLLSDVLLKKVFFPFNQTVDLLFSKLRLVVKKTIINSEPPSPALFELVRLGRSQNILSN</sequence>
<accession>A0A4Y2WGM8</accession>
<organism evidence="1 2">
    <name type="scientific">Araneus ventricosus</name>
    <name type="common">Orbweaver spider</name>
    <name type="synonym">Epeira ventricosa</name>
    <dbReference type="NCBI Taxonomy" id="182803"/>
    <lineage>
        <taxon>Eukaryota</taxon>
        <taxon>Metazoa</taxon>
        <taxon>Ecdysozoa</taxon>
        <taxon>Arthropoda</taxon>
        <taxon>Chelicerata</taxon>
        <taxon>Arachnida</taxon>
        <taxon>Araneae</taxon>
        <taxon>Araneomorphae</taxon>
        <taxon>Entelegynae</taxon>
        <taxon>Araneoidea</taxon>
        <taxon>Araneidae</taxon>
        <taxon>Araneus</taxon>
    </lineage>
</organism>
<evidence type="ECO:0000313" key="2">
    <source>
        <dbReference type="Proteomes" id="UP000499080"/>
    </source>
</evidence>
<evidence type="ECO:0000313" key="1">
    <source>
        <dbReference type="EMBL" id="GBO35788.1"/>
    </source>
</evidence>
<protein>
    <submittedName>
        <fullName evidence="1">Uncharacterized protein</fullName>
    </submittedName>
</protein>
<gene>
    <name evidence="1" type="ORF">AVEN_66096_1</name>
</gene>
<name>A0A4Y2WGM8_ARAVE</name>
<dbReference type="EMBL" id="BGPR01059833">
    <property type="protein sequence ID" value="GBO35788.1"/>
    <property type="molecule type" value="Genomic_DNA"/>
</dbReference>